<feature type="region of interest" description="Disordered" evidence="1">
    <location>
        <begin position="56"/>
        <end position="84"/>
    </location>
</feature>
<evidence type="ECO:0000256" key="1">
    <source>
        <dbReference type="SAM" id="MobiDB-lite"/>
    </source>
</evidence>
<dbReference type="AlphaFoldDB" id="A0A2D0N3L9"/>
<protein>
    <submittedName>
        <fullName evidence="2">Uncharacterized protein</fullName>
    </submittedName>
</protein>
<sequence>MIIRSFHAYLTQNGPILFKEKPAEAESDLLNFEVLQYKGKRYFVEEYPNERFVTRRENGQALKENSPTAKTLVNRYKDENWPKG</sequence>
<evidence type="ECO:0000313" key="2">
    <source>
        <dbReference type="EMBL" id="PHN02976.1"/>
    </source>
</evidence>
<gene>
    <name evidence="2" type="ORF">CRP01_29675</name>
</gene>
<accession>A0A2D0N3L9</accession>
<evidence type="ECO:0000313" key="3">
    <source>
        <dbReference type="Proteomes" id="UP000223913"/>
    </source>
</evidence>
<organism evidence="2 3">
    <name type="scientific">Flavilitoribacter nigricans (strain ATCC 23147 / DSM 23189 / NBRC 102662 / NCIMB 1420 / SS-2)</name>
    <name type="common">Lewinella nigricans</name>
    <dbReference type="NCBI Taxonomy" id="1122177"/>
    <lineage>
        <taxon>Bacteria</taxon>
        <taxon>Pseudomonadati</taxon>
        <taxon>Bacteroidota</taxon>
        <taxon>Saprospiria</taxon>
        <taxon>Saprospirales</taxon>
        <taxon>Lewinellaceae</taxon>
        <taxon>Flavilitoribacter</taxon>
    </lineage>
</organism>
<dbReference type="EMBL" id="PDUD01000035">
    <property type="protein sequence ID" value="PHN02976.1"/>
    <property type="molecule type" value="Genomic_DNA"/>
</dbReference>
<keyword evidence="3" id="KW-1185">Reference proteome</keyword>
<feature type="compositionally biased region" description="Basic and acidic residues" evidence="1">
    <location>
        <begin position="75"/>
        <end position="84"/>
    </location>
</feature>
<dbReference type="RefSeq" id="WP_099153692.1">
    <property type="nucleotide sequence ID" value="NZ_PDUD01000035.1"/>
</dbReference>
<reference evidence="2 3" key="1">
    <citation type="submission" date="2017-10" db="EMBL/GenBank/DDBJ databases">
        <title>The draft genome sequence of Lewinella nigricans NBRC 102662.</title>
        <authorList>
            <person name="Wang K."/>
        </authorList>
    </citation>
    <scope>NUCLEOTIDE SEQUENCE [LARGE SCALE GENOMIC DNA]</scope>
    <source>
        <strain evidence="2 3">NBRC 102662</strain>
    </source>
</reference>
<name>A0A2D0N3L9_FLAN2</name>
<dbReference type="Proteomes" id="UP000223913">
    <property type="component" value="Unassembled WGS sequence"/>
</dbReference>
<comment type="caution">
    <text evidence="2">The sequence shown here is derived from an EMBL/GenBank/DDBJ whole genome shotgun (WGS) entry which is preliminary data.</text>
</comment>
<proteinExistence type="predicted"/>